<keyword evidence="1" id="KW-0863">Zinc-finger</keyword>
<sequence length="214" mass="25107">MIINRLRVYNYHDWYKTITLYLHSIDKDDHMIENTPQGEESKVWLLDDARLFLQIRNSIEEKVLGLINHCETVKELMEYLEFLYYGKKIYPVQQQQRQMVVMSFLAGLPPEFEYSKSQILTIFEEFSLADVFSRVICTEQSPTTVHIPSELVIKVTEQPQIVPCPPIVQSPGPHAIQRTEYRHPRRANTNGIGVVCHYCHKLGHLKSDCRKLQY</sequence>
<protein>
    <recommendedName>
        <fullName evidence="2">CCHC-type domain-containing protein</fullName>
    </recommendedName>
</protein>
<accession>A0AAV3PRY0</accession>
<organism evidence="3 4">
    <name type="scientific">Lithospermum erythrorhizon</name>
    <name type="common">Purple gromwell</name>
    <name type="synonym">Lithospermum officinale var. erythrorhizon</name>
    <dbReference type="NCBI Taxonomy" id="34254"/>
    <lineage>
        <taxon>Eukaryota</taxon>
        <taxon>Viridiplantae</taxon>
        <taxon>Streptophyta</taxon>
        <taxon>Embryophyta</taxon>
        <taxon>Tracheophyta</taxon>
        <taxon>Spermatophyta</taxon>
        <taxon>Magnoliopsida</taxon>
        <taxon>eudicotyledons</taxon>
        <taxon>Gunneridae</taxon>
        <taxon>Pentapetalae</taxon>
        <taxon>asterids</taxon>
        <taxon>lamiids</taxon>
        <taxon>Boraginales</taxon>
        <taxon>Boraginaceae</taxon>
        <taxon>Boraginoideae</taxon>
        <taxon>Lithospermeae</taxon>
        <taxon>Lithospermum</taxon>
    </lineage>
</organism>
<evidence type="ECO:0000259" key="2">
    <source>
        <dbReference type="PROSITE" id="PS50158"/>
    </source>
</evidence>
<reference evidence="3 4" key="1">
    <citation type="submission" date="2024-01" db="EMBL/GenBank/DDBJ databases">
        <title>The complete chloroplast genome sequence of Lithospermum erythrorhizon: insights into the phylogenetic relationship among Boraginaceae species and the maternal lineages of purple gromwells.</title>
        <authorList>
            <person name="Okada T."/>
            <person name="Watanabe K."/>
        </authorList>
    </citation>
    <scope>NUCLEOTIDE SEQUENCE [LARGE SCALE GENOMIC DNA]</scope>
</reference>
<dbReference type="SUPFAM" id="SSF57756">
    <property type="entry name" value="Retrovirus zinc finger-like domains"/>
    <property type="match status" value="1"/>
</dbReference>
<dbReference type="AlphaFoldDB" id="A0AAV3PRY0"/>
<proteinExistence type="predicted"/>
<evidence type="ECO:0000256" key="1">
    <source>
        <dbReference type="PROSITE-ProRule" id="PRU00047"/>
    </source>
</evidence>
<keyword evidence="1" id="KW-0862">Zinc</keyword>
<keyword evidence="4" id="KW-1185">Reference proteome</keyword>
<evidence type="ECO:0000313" key="3">
    <source>
        <dbReference type="EMBL" id="GAA0154484.1"/>
    </source>
</evidence>
<dbReference type="Proteomes" id="UP001454036">
    <property type="component" value="Unassembled WGS sequence"/>
</dbReference>
<dbReference type="InterPro" id="IPR036875">
    <property type="entry name" value="Znf_CCHC_sf"/>
</dbReference>
<dbReference type="InterPro" id="IPR001878">
    <property type="entry name" value="Znf_CCHC"/>
</dbReference>
<dbReference type="Gene3D" id="4.10.60.10">
    <property type="entry name" value="Zinc finger, CCHC-type"/>
    <property type="match status" value="1"/>
</dbReference>
<dbReference type="GO" id="GO:0008270">
    <property type="term" value="F:zinc ion binding"/>
    <property type="evidence" value="ECO:0007669"/>
    <property type="project" value="UniProtKB-KW"/>
</dbReference>
<evidence type="ECO:0000313" key="4">
    <source>
        <dbReference type="Proteomes" id="UP001454036"/>
    </source>
</evidence>
<comment type="caution">
    <text evidence="3">The sequence shown here is derived from an EMBL/GenBank/DDBJ whole genome shotgun (WGS) entry which is preliminary data.</text>
</comment>
<dbReference type="EMBL" id="BAABME010018625">
    <property type="protein sequence ID" value="GAA0154484.1"/>
    <property type="molecule type" value="Genomic_DNA"/>
</dbReference>
<gene>
    <name evidence="3" type="ORF">LIER_37895</name>
</gene>
<name>A0AAV3PRY0_LITER</name>
<feature type="domain" description="CCHC-type" evidence="2">
    <location>
        <begin position="196"/>
        <end position="211"/>
    </location>
</feature>
<dbReference type="GO" id="GO:0003676">
    <property type="term" value="F:nucleic acid binding"/>
    <property type="evidence" value="ECO:0007669"/>
    <property type="project" value="InterPro"/>
</dbReference>
<dbReference type="PROSITE" id="PS50158">
    <property type="entry name" value="ZF_CCHC"/>
    <property type="match status" value="1"/>
</dbReference>
<keyword evidence="1" id="KW-0479">Metal-binding</keyword>